<feature type="compositionally biased region" description="Acidic residues" evidence="1">
    <location>
        <begin position="89"/>
        <end position="101"/>
    </location>
</feature>
<evidence type="ECO:0000256" key="1">
    <source>
        <dbReference type="SAM" id="MobiDB-lite"/>
    </source>
</evidence>
<protein>
    <submittedName>
        <fullName evidence="2">Uncharacterized protein</fullName>
    </submittedName>
</protein>
<dbReference type="Proteomes" id="UP000250266">
    <property type="component" value="Unassembled WGS sequence"/>
</dbReference>
<keyword evidence="3" id="KW-1185">Reference proteome</keyword>
<name>A0A8E2DYV1_9PEZI</name>
<gene>
    <name evidence="2" type="ORF">K432DRAFT_410073</name>
</gene>
<reference evidence="2 3" key="1">
    <citation type="journal article" date="2016" name="Nat. Commun.">
        <title>Ectomycorrhizal ecology is imprinted in the genome of the dominant symbiotic fungus Cenococcum geophilum.</title>
        <authorList>
            <consortium name="DOE Joint Genome Institute"/>
            <person name="Peter M."/>
            <person name="Kohler A."/>
            <person name="Ohm R.A."/>
            <person name="Kuo A."/>
            <person name="Krutzmann J."/>
            <person name="Morin E."/>
            <person name="Arend M."/>
            <person name="Barry K.W."/>
            <person name="Binder M."/>
            <person name="Choi C."/>
            <person name="Clum A."/>
            <person name="Copeland A."/>
            <person name="Grisel N."/>
            <person name="Haridas S."/>
            <person name="Kipfer T."/>
            <person name="LaButti K."/>
            <person name="Lindquist E."/>
            <person name="Lipzen A."/>
            <person name="Maire R."/>
            <person name="Meier B."/>
            <person name="Mihaltcheva S."/>
            <person name="Molinier V."/>
            <person name="Murat C."/>
            <person name="Poggeler S."/>
            <person name="Quandt C.A."/>
            <person name="Sperisen C."/>
            <person name="Tritt A."/>
            <person name="Tisserant E."/>
            <person name="Crous P.W."/>
            <person name="Henrissat B."/>
            <person name="Nehls U."/>
            <person name="Egli S."/>
            <person name="Spatafora J.W."/>
            <person name="Grigoriev I.V."/>
            <person name="Martin F.M."/>
        </authorList>
    </citation>
    <scope>NUCLEOTIDE SEQUENCE [LARGE SCALE GENOMIC DNA]</scope>
    <source>
        <strain evidence="2 3">CBS 459.81</strain>
    </source>
</reference>
<proteinExistence type="predicted"/>
<accession>A0A8E2DYV1</accession>
<feature type="region of interest" description="Disordered" evidence="1">
    <location>
        <begin position="20"/>
        <end position="120"/>
    </location>
</feature>
<evidence type="ECO:0000313" key="3">
    <source>
        <dbReference type="Proteomes" id="UP000250266"/>
    </source>
</evidence>
<sequence length="120" mass="13070">MRRPGTISLEIGGGSLCLSRLGAGGGGSYKGYSGHPSGQRRTRCKHPSGEQNSHSRDQSGQQSPGKKPLDRDQIVRGALLETAINGIISEEEEEEEEEEDEQIRRHWVPVSLTKPSDFAS</sequence>
<evidence type="ECO:0000313" key="2">
    <source>
        <dbReference type="EMBL" id="OCK74183.1"/>
    </source>
</evidence>
<dbReference type="AlphaFoldDB" id="A0A8E2DYV1"/>
<organism evidence="2 3">
    <name type="scientific">Lepidopterella palustris CBS 459.81</name>
    <dbReference type="NCBI Taxonomy" id="1314670"/>
    <lineage>
        <taxon>Eukaryota</taxon>
        <taxon>Fungi</taxon>
        <taxon>Dikarya</taxon>
        <taxon>Ascomycota</taxon>
        <taxon>Pezizomycotina</taxon>
        <taxon>Dothideomycetes</taxon>
        <taxon>Pleosporomycetidae</taxon>
        <taxon>Mytilinidiales</taxon>
        <taxon>Argynnaceae</taxon>
        <taxon>Lepidopterella</taxon>
    </lineage>
</organism>
<dbReference type="EMBL" id="KV745538">
    <property type="protein sequence ID" value="OCK74183.1"/>
    <property type="molecule type" value="Genomic_DNA"/>
</dbReference>